<feature type="domain" description="Cytochrome c" evidence="7">
    <location>
        <begin position="1"/>
        <end position="87"/>
    </location>
</feature>
<dbReference type="GO" id="GO:0020037">
    <property type="term" value="F:heme binding"/>
    <property type="evidence" value="ECO:0007669"/>
    <property type="project" value="InterPro"/>
</dbReference>
<dbReference type="KEGG" id="mhey:H2LOC_012525"/>
<dbReference type="PROSITE" id="PS51007">
    <property type="entry name" value="CYTC"/>
    <property type="match status" value="1"/>
</dbReference>
<protein>
    <submittedName>
        <fullName evidence="8">C-type cytochrome</fullName>
    </submittedName>
</protein>
<evidence type="ECO:0000256" key="3">
    <source>
        <dbReference type="ARBA" id="ARBA00022723"/>
    </source>
</evidence>
<evidence type="ECO:0000256" key="6">
    <source>
        <dbReference type="PROSITE-ProRule" id="PRU00433"/>
    </source>
</evidence>
<keyword evidence="4" id="KW-0249">Electron transport</keyword>
<evidence type="ECO:0000313" key="9">
    <source>
        <dbReference type="Proteomes" id="UP000309061"/>
    </source>
</evidence>
<dbReference type="InterPro" id="IPR036909">
    <property type="entry name" value="Cyt_c-like_dom_sf"/>
</dbReference>
<keyword evidence="2 6" id="KW-0349">Heme</keyword>
<dbReference type="OrthoDB" id="9808603at2"/>
<dbReference type="InterPro" id="IPR050597">
    <property type="entry name" value="Cytochrome_c_Oxidase_Subunit"/>
</dbReference>
<dbReference type="SUPFAM" id="SSF46626">
    <property type="entry name" value="Cytochrome c"/>
    <property type="match status" value="1"/>
</dbReference>
<dbReference type="Gene3D" id="1.10.760.10">
    <property type="entry name" value="Cytochrome c-like domain"/>
    <property type="match status" value="1"/>
</dbReference>
<keyword evidence="3 6" id="KW-0479">Metal-binding</keyword>
<dbReference type="AlphaFoldDB" id="A0A6B8KI60"/>
<evidence type="ECO:0000256" key="2">
    <source>
        <dbReference type="ARBA" id="ARBA00022617"/>
    </source>
</evidence>
<dbReference type="InterPro" id="IPR009056">
    <property type="entry name" value="Cyt_c-like_dom"/>
</dbReference>
<keyword evidence="9" id="KW-1185">Reference proteome</keyword>
<proteinExistence type="predicted"/>
<gene>
    <name evidence="8" type="ORF">H2LOC_012525</name>
</gene>
<dbReference type="Proteomes" id="UP000309061">
    <property type="component" value="Chromosome"/>
</dbReference>
<evidence type="ECO:0000259" key="7">
    <source>
        <dbReference type="PROSITE" id="PS51007"/>
    </source>
</evidence>
<dbReference type="Pfam" id="PF00034">
    <property type="entry name" value="Cytochrom_C"/>
    <property type="match status" value="1"/>
</dbReference>
<organism evidence="8 9">
    <name type="scientific">Methylocystis heyeri</name>
    <dbReference type="NCBI Taxonomy" id="391905"/>
    <lineage>
        <taxon>Bacteria</taxon>
        <taxon>Pseudomonadati</taxon>
        <taxon>Pseudomonadota</taxon>
        <taxon>Alphaproteobacteria</taxon>
        <taxon>Hyphomicrobiales</taxon>
        <taxon>Methylocystaceae</taxon>
        <taxon>Methylocystis</taxon>
    </lineage>
</organism>
<dbReference type="PANTHER" id="PTHR33751">
    <property type="entry name" value="CBB3-TYPE CYTOCHROME C OXIDASE SUBUNIT FIXP"/>
    <property type="match status" value="1"/>
</dbReference>
<sequence length="88" mass="9833">MTPGAASALDSLELQNVIAQCAACHGAEGIAKDVEIPNLAGQHDRYLAEQLRNFRSGKRPHKEMRYMSRHITDEEIEALAQYYANIPH</sequence>
<keyword evidence="5 6" id="KW-0408">Iron</keyword>
<keyword evidence="1" id="KW-0813">Transport</keyword>
<name>A0A6B8KI60_9HYPH</name>
<dbReference type="EMBL" id="CP046052">
    <property type="protein sequence ID" value="QGM48066.1"/>
    <property type="molecule type" value="Genomic_DNA"/>
</dbReference>
<dbReference type="GO" id="GO:0009055">
    <property type="term" value="F:electron transfer activity"/>
    <property type="evidence" value="ECO:0007669"/>
    <property type="project" value="InterPro"/>
</dbReference>
<accession>A0A6B8KI60</accession>
<dbReference type="PANTHER" id="PTHR33751:SF9">
    <property type="entry name" value="CYTOCHROME C4"/>
    <property type="match status" value="1"/>
</dbReference>
<evidence type="ECO:0000313" key="8">
    <source>
        <dbReference type="EMBL" id="QGM48066.1"/>
    </source>
</evidence>
<reference evidence="8 9" key="1">
    <citation type="submission" date="2019-11" db="EMBL/GenBank/DDBJ databases">
        <title>The genome sequence of Methylocystis heyeri.</title>
        <authorList>
            <person name="Oshkin I.Y."/>
            <person name="Miroshnikov K."/>
            <person name="Dedysh S.N."/>
        </authorList>
    </citation>
    <scope>NUCLEOTIDE SEQUENCE [LARGE SCALE GENOMIC DNA]</scope>
    <source>
        <strain evidence="8 9">H2</strain>
    </source>
</reference>
<dbReference type="GO" id="GO:0046872">
    <property type="term" value="F:metal ion binding"/>
    <property type="evidence" value="ECO:0007669"/>
    <property type="project" value="UniProtKB-KW"/>
</dbReference>
<evidence type="ECO:0000256" key="4">
    <source>
        <dbReference type="ARBA" id="ARBA00022982"/>
    </source>
</evidence>
<evidence type="ECO:0000256" key="5">
    <source>
        <dbReference type="ARBA" id="ARBA00023004"/>
    </source>
</evidence>
<evidence type="ECO:0000256" key="1">
    <source>
        <dbReference type="ARBA" id="ARBA00022448"/>
    </source>
</evidence>